<evidence type="ECO:0000313" key="2">
    <source>
        <dbReference type="Proteomes" id="UP000310636"/>
    </source>
</evidence>
<comment type="caution">
    <text evidence="1">The sequence shown here is derived from an EMBL/GenBank/DDBJ whole genome shotgun (WGS) entry which is preliminary data.</text>
</comment>
<organism evidence="1 2">
    <name type="scientific">Cohnella fermenti</name>
    <dbReference type="NCBI Taxonomy" id="2565925"/>
    <lineage>
        <taxon>Bacteria</taxon>
        <taxon>Bacillati</taxon>
        <taxon>Bacillota</taxon>
        <taxon>Bacilli</taxon>
        <taxon>Bacillales</taxon>
        <taxon>Paenibacillaceae</taxon>
        <taxon>Cohnella</taxon>
    </lineage>
</organism>
<dbReference type="Proteomes" id="UP000310636">
    <property type="component" value="Unassembled WGS sequence"/>
</dbReference>
<keyword evidence="2" id="KW-1185">Reference proteome</keyword>
<reference evidence="1 2" key="1">
    <citation type="submission" date="2019-04" db="EMBL/GenBank/DDBJ databases">
        <title>Cohnella sp. nov. isolated from preserved vegetables.</title>
        <authorList>
            <person name="Lin S.-Y."/>
            <person name="Hung M.-H."/>
            <person name="Young C.-C."/>
        </authorList>
    </citation>
    <scope>NUCLEOTIDE SEQUENCE [LARGE SCALE GENOMIC DNA]</scope>
    <source>
        <strain evidence="1 2">CC-MHH1044</strain>
    </source>
</reference>
<dbReference type="AlphaFoldDB" id="A0A4S4BT03"/>
<name>A0A4S4BT03_9BACL</name>
<evidence type="ECO:0000313" key="1">
    <source>
        <dbReference type="EMBL" id="THF78014.1"/>
    </source>
</evidence>
<gene>
    <name evidence="1" type="ORF">E6C55_15040</name>
</gene>
<proteinExistence type="predicted"/>
<accession>A0A4S4BT03</accession>
<dbReference type="OrthoDB" id="9794050at2"/>
<sequence>MKEKAKKNANFSEARQKLLPDAFTLLNDELTRAYYEDGDFKTYLGFRLLAMNGSIIELPNTQETQKEYGIRRLIKSGFELQEPFPPIGTA</sequence>
<protein>
    <submittedName>
        <fullName evidence="1">Uncharacterized protein</fullName>
    </submittedName>
</protein>
<dbReference type="EMBL" id="SSOB01000017">
    <property type="protein sequence ID" value="THF78014.1"/>
    <property type="molecule type" value="Genomic_DNA"/>
</dbReference>
<dbReference type="RefSeq" id="WP_136370625.1">
    <property type="nucleotide sequence ID" value="NZ_SSOB01000017.1"/>
</dbReference>